<evidence type="ECO:0000313" key="1">
    <source>
        <dbReference type="EMBL" id="ETO68096.1"/>
    </source>
</evidence>
<dbReference type="EMBL" id="ANJA01002776">
    <property type="protein sequence ID" value="ETO68096.1"/>
    <property type="molecule type" value="Genomic_DNA"/>
</dbReference>
<dbReference type="AlphaFoldDB" id="A0A080ZN85"/>
<gene>
    <name evidence="1" type="ORF">F444_15044</name>
</gene>
<proteinExistence type="predicted"/>
<comment type="caution">
    <text evidence="1">The sequence shown here is derived from an EMBL/GenBank/DDBJ whole genome shotgun (WGS) entry which is preliminary data.</text>
</comment>
<accession>A0A080ZN85</accession>
<reference evidence="1 2" key="1">
    <citation type="submission" date="2013-11" db="EMBL/GenBank/DDBJ databases">
        <title>The Genome Sequence of Phytophthora parasitica P1976.</title>
        <authorList>
            <consortium name="The Broad Institute Genomics Platform"/>
            <person name="Russ C."/>
            <person name="Tyler B."/>
            <person name="Panabieres F."/>
            <person name="Shan W."/>
            <person name="Tripathy S."/>
            <person name="Grunwald N."/>
            <person name="Machado M."/>
            <person name="Johnson C.S."/>
            <person name="Walker B."/>
            <person name="Young S."/>
            <person name="Zeng Q."/>
            <person name="Gargeya S."/>
            <person name="Fitzgerald M."/>
            <person name="Haas B."/>
            <person name="Abouelleil A."/>
            <person name="Allen A.W."/>
            <person name="Alvarado L."/>
            <person name="Arachchi H.M."/>
            <person name="Berlin A.M."/>
            <person name="Chapman S.B."/>
            <person name="Gainer-Dewar J."/>
            <person name="Goldberg J."/>
            <person name="Griggs A."/>
            <person name="Gujja S."/>
            <person name="Hansen M."/>
            <person name="Howarth C."/>
            <person name="Imamovic A."/>
            <person name="Ireland A."/>
            <person name="Larimer J."/>
            <person name="McCowan C."/>
            <person name="Murphy C."/>
            <person name="Pearson M."/>
            <person name="Poon T.W."/>
            <person name="Priest M."/>
            <person name="Roberts A."/>
            <person name="Saif S."/>
            <person name="Shea T."/>
            <person name="Sisk P."/>
            <person name="Sykes S."/>
            <person name="Wortman J."/>
            <person name="Nusbaum C."/>
            <person name="Birren B."/>
        </authorList>
    </citation>
    <scope>NUCLEOTIDE SEQUENCE [LARGE SCALE GENOMIC DNA]</scope>
    <source>
        <strain evidence="1 2">P1976</strain>
    </source>
</reference>
<name>A0A080ZN85_PHYNI</name>
<protein>
    <submittedName>
        <fullName evidence="1">Uncharacterized protein</fullName>
    </submittedName>
</protein>
<organism evidence="1 2">
    <name type="scientific">Phytophthora nicotianae P1976</name>
    <dbReference type="NCBI Taxonomy" id="1317066"/>
    <lineage>
        <taxon>Eukaryota</taxon>
        <taxon>Sar</taxon>
        <taxon>Stramenopiles</taxon>
        <taxon>Oomycota</taxon>
        <taxon>Peronosporomycetes</taxon>
        <taxon>Peronosporales</taxon>
        <taxon>Peronosporaceae</taxon>
        <taxon>Phytophthora</taxon>
    </lineage>
</organism>
<sequence length="55" mass="5920">MSTGDVTGAFRSIPIAAEAVGRFSAPVRPTWGQICSVTDCYFGYYGVSRNWSGIL</sequence>
<dbReference type="Proteomes" id="UP000028582">
    <property type="component" value="Unassembled WGS sequence"/>
</dbReference>
<evidence type="ECO:0000313" key="2">
    <source>
        <dbReference type="Proteomes" id="UP000028582"/>
    </source>
</evidence>